<evidence type="ECO:0000256" key="1">
    <source>
        <dbReference type="SAM" id="Phobius"/>
    </source>
</evidence>
<protein>
    <submittedName>
        <fullName evidence="2">Uncharacterized protein</fullName>
    </submittedName>
</protein>
<dbReference type="KEGG" id="lpav:PLANPX_4970"/>
<dbReference type="AlphaFoldDB" id="A0A5K7XFR7"/>
<feature type="transmembrane region" description="Helical" evidence="1">
    <location>
        <begin position="69"/>
        <end position="86"/>
    </location>
</feature>
<feature type="transmembrane region" description="Helical" evidence="1">
    <location>
        <begin position="39"/>
        <end position="57"/>
    </location>
</feature>
<keyword evidence="1" id="KW-0812">Transmembrane</keyword>
<keyword evidence="1" id="KW-1133">Transmembrane helix</keyword>
<evidence type="ECO:0000313" key="2">
    <source>
        <dbReference type="EMBL" id="BBO35358.1"/>
    </source>
</evidence>
<accession>A0A5K7XFR7</accession>
<keyword evidence="3" id="KW-1185">Reference proteome</keyword>
<organism evidence="2 3">
    <name type="scientific">Lacipirellula parvula</name>
    <dbReference type="NCBI Taxonomy" id="2650471"/>
    <lineage>
        <taxon>Bacteria</taxon>
        <taxon>Pseudomonadati</taxon>
        <taxon>Planctomycetota</taxon>
        <taxon>Planctomycetia</taxon>
        <taxon>Pirellulales</taxon>
        <taxon>Lacipirellulaceae</taxon>
        <taxon>Lacipirellula</taxon>
    </lineage>
</organism>
<evidence type="ECO:0000313" key="3">
    <source>
        <dbReference type="Proteomes" id="UP000326837"/>
    </source>
</evidence>
<proteinExistence type="predicted"/>
<keyword evidence="1" id="KW-0472">Membrane</keyword>
<name>A0A5K7XFR7_9BACT</name>
<dbReference type="RefSeq" id="WP_152100753.1">
    <property type="nucleotide sequence ID" value="NZ_AP021861.1"/>
</dbReference>
<reference evidence="3" key="1">
    <citation type="submission" date="2019-10" db="EMBL/GenBank/DDBJ databases">
        <title>Lacipirellula parvula gen. nov., sp. nov., representing a lineage of planctomycetes widespread in freshwater anoxic habitats, and description of the family Lacipirellulaceae.</title>
        <authorList>
            <person name="Dedysh S.N."/>
            <person name="Kulichevskaya I.S."/>
            <person name="Beletsky A.V."/>
            <person name="Rakitin A.L."/>
            <person name="Mardanov A.V."/>
            <person name="Ivanova A.A."/>
            <person name="Saltykova V.X."/>
            <person name="Rijpstra W.I.C."/>
            <person name="Sinninghe Damste J.S."/>
            <person name="Ravin N.V."/>
        </authorList>
    </citation>
    <scope>NUCLEOTIDE SEQUENCE [LARGE SCALE GENOMIC DNA]</scope>
    <source>
        <strain evidence="3">PX69</strain>
    </source>
</reference>
<gene>
    <name evidence="2" type="ORF">PLANPX_4970</name>
</gene>
<dbReference type="Proteomes" id="UP000326837">
    <property type="component" value="Chromosome"/>
</dbReference>
<dbReference type="EMBL" id="AP021861">
    <property type="protein sequence ID" value="BBO35358.1"/>
    <property type="molecule type" value="Genomic_DNA"/>
</dbReference>
<sequence>MKPALNPVDEEKYSQLAPLAVIAFLLGVASLLAFIGPLFYLVPIAAVGVALIALGKISRSDGVLSGARLARLGIAVATVCLVASLVRGGVRDRMLKDQAGATSLRWLQMMTAGDVDSARELLTNDAAGSLVHREPGGQQPPVEELERMIRERLQADSLVKDFAGVKNPLIKVTAAGEPVSDAGRTIVRVEAVMGDPATGSHRHVHLQLVRNSFYETQGEPWRIDPWAVDAAHGAH</sequence>